<dbReference type="EMBL" id="JACJIA010000014">
    <property type="protein sequence ID" value="MBA8956081.1"/>
    <property type="molecule type" value="Genomic_DNA"/>
</dbReference>
<dbReference type="SUPFAM" id="SSF51182">
    <property type="entry name" value="RmlC-like cupins"/>
    <property type="match status" value="1"/>
</dbReference>
<dbReference type="CDD" id="cd02209">
    <property type="entry name" value="cupin_XRE_C"/>
    <property type="match status" value="1"/>
</dbReference>
<dbReference type="RefSeq" id="WP_182848030.1">
    <property type="nucleotide sequence ID" value="NZ_BAAALP010000007.1"/>
</dbReference>
<keyword evidence="4" id="KW-1185">Reference proteome</keyword>
<dbReference type="PANTHER" id="PTHR46797">
    <property type="entry name" value="HTH-TYPE TRANSCRIPTIONAL REGULATOR"/>
    <property type="match status" value="1"/>
</dbReference>
<dbReference type="InterPro" id="IPR050807">
    <property type="entry name" value="TransReg_Diox_bact_type"/>
</dbReference>
<sequence>MLAQQDLARTVGDNVRRLRTAAKISLADLAEAAGMSKTTLHGIEQGAGNPTLSTLWALATALRATLGDLLDPPASATRVVRGDDEVPRVEGDAVTARLLHRVRLRGTVEVYDIEVAERRQRSDPHLPGVMECLVVTEGGVTAGPAEEPVELGEGDSLLMRAEFPHVYEGGGRRNRAVLLMLHPES</sequence>
<keyword evidence="1" id="KW-0238">DNA-binding</keyword>
<feature type="domain" description="HTH cro/C1-type" evidence="2">
    <location>
        <begin position="15"/>
        <end position="69"/>
    </location>
</feature>
<evidence type="ECO:0000313" key="4">
    <source>
        <dbReference type="Proteomes" id="UP000572680"/>
    </source>
</evidence>
<dbReference type="AlphaFoldDB" id="A0A7W3QQX3"/>
<comment type="caution">
    <text evidence="3">The sequence shown here is derived from an EMBL/GenBank/DDBJ whole genome shotgun (WGS) entry which is preliminary data.</text>
</comment>
<proteinExistence type="predicted"/>
<dbReference type="GO" id="GO:0003677">
    <property type="term" value="F:DNA binding"/>
    <property type="evidence" value="ECO:0007669"/>
    <property type="project" value="UniProtKB-KW"/>
</dbReference>
<gene>
    <name evidence="3" type="ORF">HNR61_007763</name>
</gene>
<dbReference type="Proteomes" id="UP000572680">
    <property type="component" value="Unassembled WGS sequence"/>
</dbReference>
<name>A0A7W3QQX3_ACTNM</name>
<dbReference type="PROSITE" id="PS50943">
    <property type="entry name" value="HTH_CROC1"/>
    <property type="match status" value="1"/>
</dbReference>
<dbReference type="Pfam" id="PF13560">
    <property type="entry name" value="HTH_31"/>
    <property type="match status" value="1"/>
</dbReference>
<dbReference type="GO" id="GO:0005829">
    <property type="term" value="C:cytosol"/>
    <property type="evidence" value="ECO:0007669"/>
    <property type="project" value="TreeGrafter"/>
</dbReference>
<dbReference type="InterPro" id="IPR001387">
    <property type="entry name" value="Cro/C1-type_HTH"/>
</dbReference>
<dbReference type="Gene3D" id="2.60.120.10">
    <property type="entry name" value="Jelly Rolls"/>
    <property type="match status" value="1"/>
</dbReference>
<dbReference type="PANTHER" id="PTHR46797:SF1">
    <property type="entry name" value="METHYLPHOSPHONATE SYNTHASE"/>
    <property type="match status" value="1"/>
</dbReference>
<accession>A0A7W3QQX3</accession>
<dbReference type="Gene3D" id="1.10.260.40">
    <property type="entry name" value="lambda repressor-like DNA-binding domains"/>
    <property type="match status" value="1"/>
</dbReference>
<protein>
    <submittedName>
        <fullName evidence="3">Transcriptional regulator with XRE-family HTH domain</fullName>
    </submittedName>
</protein>
<dbReference type="InterPro" id="IPR010982">
    <property type="entry name" value="Lambda_DNA-bd_dom_sf"/>
</dbReference>
<dbReference type="SUPFAM" id="SSF47413">
    <property type="entry name" value="lambda repressor-like DNA-binding domains"/>
    <property type="match status" value="1"/>
</dbReference>
<dbReference type="InterPro" id="IPR014710">
    <property type="entry name" value="RmlC-like_jellyroll"/>
</dbReference>
<dbReference type="GO" id="GO:0003700">
    <property type="term" value="F:DNA-binding transcription factor activity"/>
    <property type="evidence" value="ECO:0007669"/>
    <property type="project" value="TreeGrafter"/>
</dbReference>
<evidence type="ECO:0000313" key="3">
    <source>
        <dbReference type="EMBL" id="MBA8956081.1"/>
    </source>
</evidence>
<dbReference type="CDD" id="cd00093">
    <property type="entry name" value="HTH_XRE"/>
    <property type="match status" value="1"/>
</dbReference>
<evidence type="ECO:0000259" key="2">
    <source>
        <dbReference type="PROSITE" id="PS50943"/>
    </source>
</evidence>
<dbReference type="SMART" id="SM00530">
    <property type="entry name" value="HTH_XRE"/>
    <property type="match status" value="1"/>
</dbReference>
<dbReference type="InterPro" id="IPR011051">
    <property type="entry name" value="RmlC_Cupin_sf"/>
</dbReference>
<reference evidence="3 4" key="1">
    <citation type="submission" date="2020-08" db="EMBL/GenBank/DDBJ databases">
        <title>Genomic Encyclopedia of Type Strains, Phase IV (KMG-IV): sequencing the most valuable type-strain genomes for metagenomic binning, comparative biology and taxonomic classification.</title>
        <authorList>
            <person name="Goeker M."/>
        </authorList>
    </citation>
    <scope>NUCLEOTIDE SEQUENCE [LARGE SCALE GENOMIC DNA]</scope>
    <source>
        <strain evidence="3 4">DSM 44197</strain>
    </source>
</reference>
<organism evidence="3 4">
    <name type="scientific">Actinomadura namibiensis</name>
    <dbReference type="NCBI Taxonomy" id="182080"/>
    <lineage>
        <taxon>Bacteria</taxon>
        <taxon>Bacillati</taxon>
        <taxon>Actinomycetota</taxon>
        <taxon>Actinomycetes</taxon>
        <taxon>Streptosporangiales</taxon>
        <taxon>Thermomonosporaceae</taxon>
        <taxon>Actinomadura</taxon>
    </lineage>
</organism>
<evidence type="ECO:0000256" key="1">
    <source>
        <dbReference type="ARBA" id="ARBA00023125"/>
    </source>
</evidence>